<feature type="chain" id="PRO_5019503448" description="Acid phosphatase" evidence="4">
    <location>
        <begin position="32"/>
        <end position="510"/>
    </location>
</feature>
<proteinExistence type="inferred from homology"/>
<dbReference type="InterPro" id="IPR033379">
    <property type="entry name" value="Acid_Pase_AS"/>
</dbReference>
<dbReference type="Pfam" id="PF00328">
    <property type="entry name" value="His_Phos_2"/>
    <property type="match status" value="1"/>
</dbReference>
<evidence type="ECO:0000256" key="3">
    <source>
        <dbReference type="SAM" id="MobiDB-lite"/>
    </source>
</evidence>
<gene>
    <name evidence="5" type="ORF">PSNMU_V1.4_AUG-EV-PASAV3_0075380</name>
</gene>
<protein>
    <recommendedName>
        <fullName evidence="7">Acid phosphatase</fullName>
    </recommendedName>
</protein>
<dbReference type="PROSITE" id="PS00778">
    <property type="entry name" value="HIS_ACID_PHOSPHAT_2"/>
    <property type="match status" value="1"/>
</dbReference>
<evidence type="ECO:0000256" key="2">
    <source>
        <dbReference type="ARBA" id="ARBA00022801"/>
    </source>
</evidence>
<dbReference type="Gene3D" id="3.40.50.1240">
    <property type="entry name" value="Phosphoglycerate mutase-like"/>
    <property type="match status" value="1"/>
</dbReference>
<evidence type="ECO:0008006" key="7">
    <source>
        <dbReference type="Google" id="ProtNLM"/>
    </source>
</evidence>
<feature type="region of interest" description="Disordered" evidence="3">
    <location>
        <begin position="438"/>
        <end position="458"/>
    </location>
</feature>
<reference evidence="5 6" key="1">
    <citation type="submission" date="2019-01" db="EMBL/GenBank/DDBJ databases">
        <authorList>
            <person name="Ferrante I. M."/>
        </authorList>
    </citation>
    <scope>NUCLEOTIDE SEQUENCE [LARGE SCALE GENOMIC DNA]</scope>
    <source>
        <strain evidence="5 6">B856</strain>
    </source>
</reference>
<dbReference type="InterPro" id="IPR050645">
    <property type="entry name" value="Histidine_acid_phosphatase"/>
</dbReference>
<dbReference type="AlphaFoldDB" id="A0A448ZF67"/>
<dbReference type="Proteomes" id="UP000291116">
    <property type="component" value="Unassembled WGS sequence"/>
</dbReference>
<evidence type="ECO:0000313" key="5">
    <source>
        <dbReference type="EMBL" id="VEU40646.1"/>
    </source>
</evidence>
<dbReference type="PANTHER" id="PTHR11567">
    <property type="entry name" value="ACID PHOSPHATASE-RELATED"/>
    <property type="match status" value="1"/>
</dbReference>
<evidence type="ECO:0000256" key="1">
    <source>
        <dbReference type="ARBA" id="ARBA00005375"/>
    </source>
</evidence>
<dbReference type="OrthoDB" id="10257284at2759"/>
<dbReference type="InterPro" id="IPR029033">
    <property type="entry name" value="His_PPase_superfam"/>
</dbReference>
<dbReference type="SUPFAM" id="SSF53254">
    <property type="entry name" value="Phosphoglycerate mutase-like"/>
    <property type="match status" value="1"/>
</dbReference>
<comment type="similarity">
    <text evidence="1">Belongs to the histidine acid phosphatase family.</text>
</comment>
<evidence type="ECO:0000256" key="4">
    <source>
        <dbReference type="SAM" id="SignalP"/>
    </source>
</evidence>
<dbReference type="InterPro" id="IPR000560">
    <property type="entry name" value="His_Pase_clade-2"/>
</dbReference>
<evidence type="ECO:0000313" key="6">
    <source>
        <dbReference type="Proteomes" id="UP000291116"/>
    </source>
</evidence>
<sequence>MKAVGIRFRTLPTILLTSRLLFSLLPSYATALSYSTQSSKSDGISEVSTCSHSYSYRTVQVQVVHRHGDRTPITPLKNEEYWKNQLVPEELLERVAAGTMVLRNGDTDNNNVKNQLEVHAAAGKGPFGKLTKLGLLGMIQVGTSLREELEESTNWSEVTNAAKAIATTMVSSSPSIGSEANHNDDGYLDQNRGLQQHGRIKLTPNDIKVYSTDFDRTIQSVQGLLLGFFPDANDDETTISIDCRDTTCWMIPDPQPRQTQEQKVLEQALARRPHILEKEALLRPLAVRCTRALLPLLGDGAFGVSFGVDESDDDNEDIQVLSWIQLTEITKCLRTRDMLPDSITEDDQEALSAHTAWKWFQSLRSPRLAHIAMRSFTQNIIRTMEQRDQEPPLIVYSGHDSSLIGLMCALHLEQPSVWPEYGAVLKLELLEKRKEHNNDALDGGEAPVNGNGSEKQHVDDNDDIEHVLRFFLNGQLLRSTWNDIPRDEISLKEFAHLASTVGNEATTNTT</sequence>
<keyword evidence="2" id="KW-0378">Hydrolase</keyword>
<keyword evidence="6" id="KW-1185">Reference proteome</keyword>
<name>A0A448ZF67_9STRA</name>
<feature type="signal peptide" evidence="4">
    <location>
        <begin position="1"/>
        <end position="31"/>
    </location>
</feature>
<dbReference type="PANTHER" id="PTHR11567:SF110">
    <property type="entry name" value="2-PHOSPHOXYLOSE PHOSPHATASE 1"/>
    <property type="match status" value="1"/>
</dbReference>
<organism evidence="5 6">
    <name type="scientific">Pseudo-nitzschia multistriata</name>
    <dbReference type="NCBI Taxonomy" id="183589"/>
    <lineage>
        <taxon>Eukaryota</taxon>
        <taxon>Sar</taxon>
        <taxon>Stramenopiles</taxon>
        <taxon>Ochrophyta</taxon>
        <taxon>Bacillariophyta</taxon>
        <taxon>Bacillariophyceae</taxon>
        <taxon>Bacillariophycidae</taxon>
        <taxon>Bacillariales</taxon>
        <taxon>Bacillariaceae</taxon>
        <taxon>Pseudo-nitzschia</taxon>
    </lineage>
</organism>
<accession>A0A448ZF67</accession>
<dbReference type="EMBL" id="CAACVS010000294">
    <property type="protein sequence ID" value="VEU40646.1"/>
    <property type="molecule type" value="Genomic_DNA"/>
</dbReference>
<dbReference type="GO" id="GO:0016791">
    <property type="term" value="F:phosphatase activity"/>
    <property type="evidence" value="ECO:0007669"/>
    <property type="project" value="TreeGrafter"/>
</dbReference>
<keyword evidence="4" id="KW-0732">Signal</keyword>